<dbReference type="Gramene" id="evm.model.10.467">
    <property type="protein sequence ID" value="cds.evm.model.10.467"/>
    <property type="gene ID" value="evm.TU.10.467"/>
</dbReference>
<reference evidence="2" key="1">
    <citation type="submission" date="2021-03" db="UniProtKB">
        <authorList>
            <consortium name="EnsemblPlants"/>
        </authorList>
    </citation>
    <scope>IDENTIFICATION</scope>
</reference>
<organism evidence="2 3">
    <name type="scientific">Cannabis sativa</name>
    <name type="common">Hemp</name>
    <name type="synonym">Marijuana</name>
    <dbReference type="NCBI Taxonomy" id="3483"/>
    <lineage>
        <taxon>Eukaryota</taxon>
        <taxon>Viridiplantae</taxon>
        <taxon>Streptophyta</taxon>
        <taxon>Embryophyta</taxon>
        <taxon>Tracheophyta</taxon>
        <taxon>Spermatophyta</taxon>
        <taxon>Magnoliopsida</taxon>
        <taxon>eudicotyledons</taxon>
        <taxon>Gunneridae</taxon>
        <taxon>Pentapetalae</taxon>
        <taxon>rosids</taxon>
        <taxon>fabids</taxon>
        <taxon>Rosales</taxon>
        <taxon>Cannabaceae</taxon>
        <taxon>Cannabis</taxon>
    </lineage>
</organism>
<dbReference type="AlphaFoldDB" id="A0A803QNX8"/>
<evidence type="ECO:0000313" key="3">
    <source>
        <dbReference type="Proteomes" id="UP000596661"/>
    </source>
</evidence>
<protein>
    <submittedName>
        <fullName evidence="2">Uncharacterized protein</fullName>
    </submittedName>
</protein>
<evidence type="ECO:0000313" key="2">
    <source>
        <dbReference type="EnsemblPlants" id="cds.evm.model.10.467"/>
    </source>
</evidence>
<feature type="compositionally biased region" description="Basic and acidic residues" evidence="1">
    <location>
        <begin position="1"/>
        <end position="12"/>
    </location>
</feature>
<name>A0A803QNX8_CANSA</name>
<sequence length="77" mass="8568">MNETKTRLRSQREYPSPKGIGDKAVLKMLNIVLAFHPGQLAVLRSWEREVLNMGSHQVGTPILLSNEASVSYFAITA</sequence>
<dbReference type="Proteomes" id="UP000596661">
    <property type="component" value="Unassembled WGS sequence"/>
</dbReference>
<dbReference type="EMBL" id="UZAU01000805">
    <property type="status" value="NOT_ANNOTATED_CDS"/>
    <property type="molecule type" value="Genomic_DNA"/>
</dbReference>
<keyword evidence="3" id="KW-1185">Reference proteome</keyword>
<proteinExistence type="predicted"/>
<evidence type="ECO:0000256" key="1">
    <source>
        <dbReference type="SAM" id="MobiDB-lite"/>
    </source>
</evidence>
<feature type="region of interest" description="Disordered" evidence="1">
    <location>
        <begin position="1"/>
        <end position="20"/>
    </location>
</feature>
<dbReference type="EnsemblPlants" id="evm.model.10.467">
    <property type="protein sequence ID" value="cds.evm.model.10.467"/>
    <property type="gene ID" value="evm.TU.10.467"/>
</dbReference>
<accession>A0A803QNX8</accession>